<dbReference type="SUPFAM" id="SSF53098">
    <property type="entry name" value="Ribonuclease H-like"/>
    <property type="match status" value="1"/>
</dbReference>
<dbReference type="Pfam" id="PF14223">
    <property type="entry name" value="Retrotran_gag_2"/>
    <property type="match status" value="1"/>
</dbReference>
<evidence type="ECO:0000313" key="5">
    <source>
        <dbReference type="EMBL" id="GEU51173.1"/>
    </source>
</evidence>
<dbReference type="EMBL" id="BKCJ010002825">
    <property type="protein sequence ID" value="GEU51173.1"/>
    <property type="molecule type" value="Genomic_DNA"/>
</dbReference>
<dbReference type="GO" id="GO:0004190">
    <property type="term" value="F:aspartic-type endopeptidase activity"/>
    <property type="evidence" value="ECO:0007669"/>
    <property type="project" value="UniProtKB-KW"/>
</dbReference>
<dbReference type="InterPro" id="IPR054722">
    <property type="entry name" value="PolX-like_BBD"/>
</dbReference>
<keyword evidence="2" id="KW-0479">Metal-binding</keyword>
<dbReference type="GO" id="GO:0003676">
    <property type="term" value="F:nucleic acid binding"/>
    <property type="evidence" value="ECO:0007669"/>
    <property type="project" value="InterPro"/>
</dbReference>
<dbReference type="Pfam" id="PF13976">
    <property type="entry name" value="gag_pre-integrs"/>
    <property type="match status" value="1"/>
</dbReference>
<dbReference type="PROSITE" id="PS50158">
    <property type="entry name" value="ZF_CCHC"/>
    <property type="match status" value="1"/>
</dbReference>
<keyword evidence="2" id="KW-0862">Zinc</keyword>
<feature type="region of interest" description="Disordered" evidence="3">
    <location>
        <begin position="1561"/>
        <end position="1603"/>
    </location>
</feature>
<dbReference type="InterPro" id="IPR025724">
    <property type="entry name" value="GAG-pre-integrase_dom"/>
</dbReference>
<dbReference type="InterPro" id="IPR001878">
    <property type="entry name" value="Znf_CCHC"/>
</dbReference>
<dbReference type="SMART" id="SM00343">
    <property type="entry name" value="ZnF_C2HC"/>
    <property type="match status" value="2"/>
</dbReference>
<evidence type="ECO:0000256" key="2">
    <source>
        <dbReference type="PROSITE-ProRule" id="PRU00047"/>
    </source>
</evidence>
<feature type="region of interest" description="Disordered" evidence="3">
    <location>
        <begin position="346"/>
        <end position="365"/>
    </location>
</feature>
<keyword evidence="2" id="KW-0863">Zinc-finger</keyword>
<name>A0A6L2KNT2_TANCI</name>
<gene>
    <name evidence="5" type="ORF">Tci_023151</name>
</gene>
<proteinExistence type="predicted"/>
<comment type="caution">
    <text evidence="5">The sequence shown here is derived from an EMBL/GenBank/DDBJ whole genome shotgun (WGS) entry which is preliminary data.</text>
</comment>
<dbReference type="PANTHER" id="PTHR11439">
    <property type="entry name" value="GAG-POL-RELATED RETROTRANSPOSON"/>
    <property type="match status" value="1"/>
</dbReference>
<dbReference type="InterPro" id="IPR013103">
    <property type="entry name" value="RVT_2"/>
</dbReference>
<feature type="compositionally biased region" description="Basic and acidic residues" evidence="3">
    <location>
        <begin position="310"/>
        <end position="328"/>
    </location>
</feature>
<evidence type="ECO:0000256" key="3">
    <source>
        <dbReference type="SAM" id="MobiDB-lite"/>
    </source>
</evidence>
<feature type="region of interest" description="Disordered" evidence="3">
    <location>
        <begin position="1939"/>
        <end position="1968"/>
    </location>
</feature>
<keyword evidence="1" id="KW-0064">Aspartyl protease</keyword>
<feature type="region of interest" description="Disordered" evidence="3">
    <location>
        <begin position="922"/>
        <end position="958"/>
    </location>
</feature>
<organism evidence="5">
    <name type="scientific">Tanacetum cinerariifolium</name>
    <name type="common">Dalmatian daisy</name>
    <name type="synonym">Chrysanthemum cinerariifolium</name>
    <dbReference type="NCBI Taxonomy" id="118510"/>
    <lineage>
        <taxon>Eukaryota</taxon>
        <taxon>Viridiplantae</taxon>
        <taxon>Streptophyta</taxon>
        <taxon>Embryophyta</taxon>
        <taxon>Tracheophyta</taxon>
        <taxon>Spermatophyta</taxon>
        <taxon>Magnoliopsida</taxon>
        <taxon>eudicotyledons</taxon>
        <taxon>Gunneridae</taxon>
        <taxon>Pentapetalae</taxon>
        <taxon>asterids</taxon>
        <taxon>campanulids</taxon>
        <taxon>Asterales</taxon>
        <taxon>Asteraceae</taxon>
        <taxon>Asteroideae</taxon>
        <taxon>Anthemideae</taxon>
        <taxon>Anthemidinae</taxon>
        <taxon>Tanacetum</taxon>
    </lineage>
</organism>
<dbReference type="InterPro" id="IPR012337">
    <property type="entry name" value="RNaseH-like_sf"/>
</dbReference>
<keyword evidence="1" id="KW-0645">Protease</keyword>
<dbReference type="InterPro" id="IPR036875">
    <property type="entry name" value="Znf_CCHC_sf"/>
</dbReference>
<feature type="compositionally biased region" description="Pro residues" evidence="3">
    <location>
        <begin position="1584"/>
        <end position="1594"/>
    </location>
</feature>
<feature type="domain" description="CCHC-type" evidence="4">
    <location>
        <begin position="299"/>
        <end position="314"/>
    </location>
</feature>
<evidence type="ECO:0000259" key="4">
    <source>
        <dbReference type="PROSITE" id="PS50158"/>
    </source>
</evidence>
<dbReference type="PANTHER" id="PTHR11439:SF509">
    <property type="entry name" value="RNA-DIRECTED DNA POLYMERASE"/>
    <property type="match status" value="1"/>
</dbReference>
<reference evidence="5" key="1">
    <citation type="journal article" date="2019" name="Sci. Rep.">
        <title>Draft genome of Tanacetum cinerariifolium, the natural source of mosquito coil.</title>
        <authorList>
            <person name="Yamashiro T."/>
            <person name="Shiraishi A."/>
            <person name="Satake H."/>
            <person name="Nakayama K."/>
        </authorList>
    </citation>
    <scope>NUCLEOTIDE SEQUENCE</scope>
</reference>
<dbReference type="SUPFAM" id="SSF56672">
    <property type="entry name" value="DNA/RNA polymerases"/>
    <property type="match status" value="1"/>
</dbReference>
<dbReference type="Pfam" id="PF22936">
    <property type="entry name" value="Pol_BBD"/>
    <property type="match status" value="1"/>
</dbReference>
<dbReference type="Pfam" id="PF00098">
    <property type="entry name" value="zf-CCHC"/>
    <property type="match status" value="1"/>
</dbReference>
<feature type="region of interest" description="Disordered" evidence="3">
    <location>
        <begin position="310"/>
        <end position="336"/>
    </location>
</feature>
<dbReference type="SUPFAM" id="SSF57756">
    <property type="entry name" value="Retrovirus zinc finger-like domains"/>
    <property type="match status" value="1"/>
</dbReference>
<feature type="compositionally biased region" description="Basic residues" evidence="3">
    <location>
        <begin position="1956"/>
        <end position="1965"/>
    </location>
</feature>
<dbReference type="InterPro" id="IPR043502">
    <property type="entry name" value="DNA/RNA_pol_sf"/>
</dbReference>
<dbReference type="GO" id="GO:0008270">
    <property type="term" value="F:zinc ion binding"/>
    <property type="evidence" value="ECO:0007669"/>
    <property type="project" value="UniProtKB-KW"/>
</dbReference>
<accession>A0A6L2KNT2</accession>
<evidence type="ECO:0000256" key="1">
    <source>
        <dbReference type="ARBA" id="ARBA00022750"/>
    </source>
</evidence>
<keyword evidence="1" id="KW-0378">Hydrolase</keyword>
<protein>
    <recommendedName>
        <fullName evidence="4">CCHC-type domain-containing protein</fullName>
    </recommendedName>
</protein>
<dbReference type="Pfam" id="PF07727">
    <property type="entry name" value="RVT_2"/>
    <property type="match status" value="2"/>
</dbReference>
<sequence>MDSLSPQVVSATKLPILNPKEFDFWKMRIKQYFFITDYSLWEVILNGDSHVPTRVVKGVLQPVAPTTAKQRLAQKNELKARGTLLMALPNKHQLKFNSHKDAKTLMEAIEKRFGRNTKTKKVQKILLKQQFENFTGSSSEGLDQIHDKLQKLDSQLEIHGMSLSQKDVNLNLKIYETEVKQSSSTGNASQNLAFVSSSHTDRTTDSVSVAASVSAACAKLPASPLNAVIYSFFASQYTSPQLDNEDLKQIDVDDLEEMDLRWQMVMLTMRARRFLQKTGRNIGVNRPTSMGFDMSKVECYNCHRKGHFARECRSPKDSRRPGAAEPQRRIVPSCQAEEEPTNYALMDFSSSSSSSDNELAPSSLYDRFQPNGGYHVVPPPYAGTFMPLKPDLVFNTTPTAIETDHLAFDVQLSPTRPEQDLSHTTRPIAPIIEDWPIETSILVSTPVPVSPNSTSSGKVRGRKACFVCKSVDHLIKDCDYRTKKMPQPTLRNYKHRGNHKEYAPLTHPNPQKHMIPTAVLTQSKPVFNTVVRPVSAAHPKIHVPRPRYAHRVVTKSKSPIRRYITYSSSSKTSNSPLRVTAVKALVISASQGMQGKWGNPQHALKDKGVIDSGCSRHMTGNMSYLTNFEELNGRYVAFGGNPNGGKIIGKGKFKTCKLDFDDVYFVKELKFNLFSVSQMCDKKNSVLFTDTECLVLSPNLKLPIESQVLLRVPRENNMYNVNLKNIVPSRDLTCLFAKATIDESKLWHRKLSHINFKTINKLVKDSLLPIPFWVEAVNTACYVQNRVLVTKPHNKTPYELLHGITPSIGFMRSFGCPVTILNTLDPLGKFQGKVDEGFLFRDSVCSKTFRIFNSRTRIVQETLHVNFLENKPNSACFQDKLDAEKAREEVDQQYVLFPVWSSGSTNPQNNDEDVAFDGKEHNFDAKKPESEVDVSSSKSDQSRKQDEKTKKEAKGKSHVESFTGYRDLNAEFKDCSDNNSNEVNAAGSIVHTVGQNSLNSINTFSAAGPSNAAVSPTYGKSSFIDASQLPDDMDMPKLEDIMYSDDEDFIGAEADFNNLESSFLVSPIPTARIHKDHHVSQIISDLSSTTQTRSMSRVVKDQGGLSQMFDNDFHTCMFACFLSQEEPKREHQALKDPSWIEAMNKKDERGILIRNKARLVTQGHTQEEGIDYKEVFAPVARIEAIRLFLSYASFMGFMVYKMDVKSAFLYGTIEEEVYVCQPLGFEDPDHPDKVYKVVKALYGLHQAPRAWYETLATYLLENDDIIFGITNKDLCKSFEKLMEDKFQMSSIGELTFFLGLQLKQKMDGIFIIQDKYVAEILRKFGLTEGKSASTPIDTKKPLLKDPDGEDIDVHTYRSMIGSLMYLTSSRPDIMFAVCACAHFQVTPKASHLHAVKRIFRYLKGKTNLGLWYPKDSPFDLVAYSDSDYAGDNNVTRLQALVDKKKVVVTKAAIREVLRLDDAEGVDCLPNEEIFAELARMGYEKPSTKLTFYKAFFSSQWKFLIHTILQSMSAKRTSWDEFISVIASAIICLSTGKGFLGIETPLFKEMIVGQVIEEGGAEEEHVKDDTVAQGDDAPKPSIPSRTPPTPPPQPPQDLSSTSQDDVVALVDDKEEEKIEEESKVVEDDQVQGRQAESQAKIYKIDVDHTSKVLKVVTTADETVIAASIIISAAEPQVLAATITVVPVRVAAASIRRRKRVDATINHVKQKAEEDPTIQRYHAMKRKPLTEAQPQRNMIMYLKNVDGFILDYFKGMSYDDIPQKAAKRRKLNEKVEDLKRHLEIVPDEDDAVYTEATPLARKVPIVDYEIIHLNNKPHYKIIRADGTHQLFTRWTGSSLEESKDCTWLSKDLEREATEFVWCLYCNIYNHTADFICRTKIPTLKVYTRSNAEWSETSSEKEIEMSLELLSAAKQKLMLLHSYVEGRLMLLSQVKDCMRTRSSSNLPVKYPPNPSTSNPKHRNRRRSKQPFILEESPVDTMADQRTMAELLCAPTKGYAEAIVVPPILIEQFKLKHSLINMMTSDQFFGLEKDNPHDHIRWFNKINSTIKYKDVPNSAIKLMLFPFSLAKAARR</sequence>
<dbReference type="Gene3D" id="4.10.60.10">
    <property type="entry name" value="Zinc finger, CCHC-type"/>
    <property type="match status" value="1"/>
</dbReference>
<feature type="compositionally biased region" description="Basic and acidic residues" evidence="3">
    <location>
        <begin position="940"/>
        <end position="958"/>
    </location>
</feature>